<gene>
    <name evidence="3" type="ORF">BINO364_LOCUS5481</name>
</gene>
<dbReference type="EMBL" id="OV170233">
    <property type="protein sequence ID" value="CAH0719092.1"/>
    <property type="molecule type" value="Genomic_DNA"/>
</dbReference>
<evidence type="ECO:0000313" key="3">
    <source>
        <dbReference type="EMBL" id="CAH0719092.1"/>
    </source>
</evidence>
<sequence length="424" mass="49983">MKEKQSGAPIIPFERVNERVAAATEEYTRPQLLEIVNKNKPEPVYSVDAILTGLGHKILRLPPYRCDLNPIEMVWASMKRKVAEINIGKPSNQMQEMVQNAFDSILVDEWRNHCAHVKKIEKDTITGAERQKRYKERLKIEHPEKYEEKRKKHLDKVKQRQKKIANLSKEEKLIQRKKWREANKKRKDKKQGFLQKQNKETLKKRREIRSALYRSKLKIENEELRKNVTDLNRKIIALQKKLYRYRKKKNQQLNELINNQTDSKDVQVLREPFSTNNEIDSNNVQPVTTPGATPLSKTISFIDSLSSKPIPDVDKNKIKKKIFELNVLSDSLKSQYKNANTNVTKAKLKNIADNEITTKYRMKFNLSLKLGLKGRIRNRHRYKNPNRILEQDISNFFLRDDISRSTAGRSETRTLNKIKMQKRF</sequence>
<dbReference type="PANTHER" id="PTHR33939">
    <property type="entry name" value="PROTEIN CBG22215"/>
    <property type="match status" value="1"/>
</dbReference>
<feature type="non-terminal residue" evidence="3">
    <location>
        <position position="424"/>
    </location>
</feature>
<feature type="compositionally biased region" description="Basic residues" evidence="2">
    <location>
        <begin position="180"/>
        <end position="189"/>
    </location>
</feature>
<feature type="region of interest" description="Disordered" evidence="2">
    <location>
        <begin position="180"/>
        <end position="201"/>
    </location>
</feature>
<keyword evidence="4" id="KW-1185">Reference proteome</keyword>
<dbReference type="Proteomes" id="UP000838878">
    <property type="component" value="Chromosome 13"/>
</dbReference>
<dbReference type="GO" id="GO:0003676">
    <property type="term" value="F:nucleic acid binding"/>
    <property type="evidence" value="ECO:0007669"/>
    <property type="project" value="InterPro"/>
</dbReference>
<evidence type="ECO:0000313" key="4">
    <source>
        <dbReference type="Proteomes" id="UP000838878"/>
    </source>
</evidence>
<dbReference type="InterPro" id="IPR036397">
    <property type="entry name" value="RNaseH_sf"/>
</dbReference>
<evidence type="ECO:0000256" key="1">
    <source>
        <dbReference type="SAM" id="Coils"/>
    </source>
</evidence>
<dbReference type="PANTHER" id="PTHR33939:SF1">
    <property type="entry name" value="DUF4371 DOMAIN-CONTAINING PROTEIN"/>
    <property type="match status" value="1"/>
</dbReference>
<reference evidence="3" key="1">
    <citation type="submission" date="2021-12" db="EMBL/GenBank/DDBJ databases">
        <authorList>
            <person name="Martin H S."/>
        </authorList>
    </citation>
    <scope>NUCLEOTIDE SEQUENCE</scope>
</reference>
<dbReference type="OrthoDB" id="2266637at2759"/>
<proteinExistence type="predicted"/>
<dbReference type="Gene3D" id="3.30.420.10">
    <property type="entry name" value="Ribonuclease H-like superfamily/Ribonuclease H"/>
    <property type="match status" value="1"/>
</dbReference>
<feature type="coiled-coil region" evidence="1">
    <location>
        <begin position="214"/>
        <end position="241"/>
    </location>
</feature>
<evidence type="ECO:0000256" key="2">
    <source>
        <dbReference type="SAM" id="MobiDB-lite"/>
    </source>
</evidence>
<name>A0A8J9UFG5_9NEOP</name>
<organism evidence="3 4">
    <name type="scientific">Brenthis ino</name>
    <name type="common">lesser marbled fritillary</name>
    <dbReference type="NCBI Taxonomy" id="405034"/>
    <lineage>
        <taxon>Eukaryota</taxon>
        <taxon>Metazoa</taxon>
        <taxon>Ecdysozoa</taxon>
        <taxon>Arthropoda</taxon>
        <taxon>Hexapoda</taxon>
        <taxon>Insecta</taxon>
        <taxon>Pterygota</taxon>
        <taxon>Neoptera</taxon>
        <taxon>Endopterygota</taxon>
        <taxon>Lepidoptera</taxon>
        <taxon>Glossata</taxon>
        <taxon>Ditrysia</taxon>
        <taxon>Papilionoidea</taxon>
        <taxon>Nymphalidae</taxon>
        <taxon>Heliconiinae</taxon>
        <taxon>Argynnini</taxon>
        <taxon>Brenthis</taxon>
    </lineage>
</organism>
<accession>A0A8J9UFG5</accession>
<dbReference type="AlphaFoldDB" id="A0A8J9UFG5"/>
<keyword evidence="1" id="KW-0175">Coiled coil</keyword>
<protein>
    <submittedName>
        <fullName evidence="3">Uncharacterized protein</fullName>
    </submittedName>
</protein>